<keyword evidence="4" id="KW-1185">Reference proteome</keyword>
<name>A0A402BDG0_9CHLR</name>
<evidence type="ECO:0000256" key="1">
    <source>
        <dbReference type="SAM" id="MobiDB-lite"/>
    </source>
</evidence>
<comment type="caution">
    <text evidence="3">The sequence shown here is derived from an EMBL/GenBank/DDBJ whole genome shotgun (WGS) entry which is preliminary data.</text>
</comment>
<evidence type="ECO:0000313" key="4">
    <source>
        <dbReference type="Proteomes" id="UP000287171"/>
    </source>
</evidence>
<proteinExistence type="predicted"/>
<feature type="region of interest" description="Disordered" evidence="1">
    <location>
        <begin position="111"/>
        <end position="136"/>
    </location>
</feature>
<gene>
    <name evidence="3" type="ORF">KDA_49250</name>
</gene>
<organism evidence="3 4">
    <name type="scientific">Dictyobacter alpinus</name>
    <dbReference type="NCBI Taxonomy" id="2014873"/>
    <lineage>
        <taxon>Bacteria</taxon>
        <taxon>Bacillati</taxon>
        <taxon>Chloroflexota</taxon>
        <taxon>Ktedonobacteria</taxon>
        <taxon>Ktedonobacterales</taxon>
        <taxon>Dictyobacteraceae</taxon>
        <taxon>Dictyobacter</taxon>
    </lineage>
</organism>
<keyword evidence="2" id="KW-1133">Transmembrane helix</keyword>
<evidence type="ECO:0000256" key="2">
    <source>
        <dbReference type="SAM" id="Phobius"/>
    </source>
</evidence>
<accession>A0A402BDG0</accession>
<dbReference type="Proteomes" id="UP000287171">
    <property type="component" value="Unassembled WGS sequence"/>
</dbReference>
<dbReference type="EMBL" id="BIFT01000002">
    <property type="protein sequence ID" value="GCE29441.1"/>
    <property type="molecule type" value="Genomic_DNA"/>
</dbReference>
<evidence type="ECO:0000313" key="3">
    <source>
        <dbReference type="EMBL" id="GCE29441.1"/>
    </source>
</evidence>
<dbReference type="RefSeq" id="WP_126629701.1">
    <property type="nucleotide sequence ID" value="NZ_BIFT01000002.1"/>
</dbReference>
<keyword evidence="2" id="KW-0812">Transmembrane</keyword>
<keyword evidence="2" id="KW-0472">Membrane</keyword>
<sequence length="525" mass="58722">MLQEALEEKLHVIHVDPRDQLAGVLKRVQETPSDVPLLVLSGTASQRHAFRHIHDFRILTTQKKHIALVIPEADRLARYLAKEHGFSPIFSSLEDARDQITLLQSERVDTQQRDLFPTRPPSTLRDTKPLQQKRPSQRSMRFPLVALSILTILTAVFFVFVQQQLTPYMLSQSPPPAPVIVGQVAFESSRIYNQEGTSGVSDQVHLALQHVLPPKSGNTYYAWLLGDKNVSDGRPRLLGTLFPHNGFAELIYRDPEHHNLLATYSQFLLTEESQSSAPPIVPSPNSHARRYSGSIAQIPSSSDSRHFSFLDHLRHLLVQDPTLEPLGLHSGLDYWQYKNCGKLIEWTQSARDEWGHADVSLMRRQLIRTLDYIDGTAYVYQDVSVKTPLLVDPTLLRMGLINVSPTQAVEGFFPHIASHLTSVATSPGVTTRQTQIAARAVTAINGIIHMLGQARYDAKALIAMSDAQLHQPAAQTLLSELANVTNDVYTGNTQQQGCVWLHQQIEQLAAFSIERAEEQKDGPGK</sequence>
<dbReference type="OrthoDB" id="142316at2"/>
<feature type="transmembrane region" description="Helical" evidence="2">
    <location>
        <begin position="142"/>
        <end position="161"/>
    </location>
</feature>
<protein>
    <submittedName>
        <fullName evidence="3">Uncharacterized protein</fullName>
    </submittedName>
</protein>
<reference evidence="4" key="1">
    <citation type="submission" date="2018-12" db="EMBL/GenBank/DDBJ databases">
        <title>Tengunoibacter tsumagoiensis gen. nov., sp. nov., Dictyobacter kobayashii sp. nov., D. alpinus sp. nov., and D. joshuensis sp. nov. and description of Dictyobacteraceae fam. nov. within the order Ktedonobacterales isolated from Tengu-no-mugimeshi.</title>
        <authorList>
            <person name="Wang C.M."/>
            <person name="Zheng Y."/>
            <person name="Sakai Y."/>
            <person name="Toyoda A."/>
            <person name="Minakuchi Y."/>
            <person name="Abe K."/>
            <person name="Yokota A."/>
            <person name="Yabe S."/>
        </authorList>
    </citation>
    <scope>NUCLEOTIDE SEQUENCE [LARGE SCALE GENOMIC DNA]</scope>
    <source>
        <strain evidence="4">Uno16</strain>
    </source>
</reference>
<dbReference type="AlphaFoldDB" id="A0A402BDG0"/>